<sequence length="100" mass="11353">MVPPRFIRISQYEPHVERVNSDNGTNRIKLLQFNINGSFHQLAGVYAATSGLFTASKTLLTLFLTVFSWSLQLIKIQLGINLQLIINIYASKVNKNPENY</sequence>
<evidence type="ECO:0000313" key="2">
    <source>
        <dbReference type="Proteomes" id="UP000182635"/>
    </source>
</evidence>
<dbReference type="AlphaFoldDB" id="A0A1I2SDQ2"/>
<reference evidence="2" key="1">
    <citation type="submission" date="2016-10" db="EMBL/GenBank/DDBJ databases">
        <authorList>
            <person name="Varghese N."/>
            <person name="Submissions S."/>
        </authorList>
    </citation>
    <scope>NUCLEOTIDE SEQUENCE [LARGE SCALE GENOMIC DNA]</scope>
    <source>
        <strain evidence="2">DSM 20403</strain>
    </source>
</reference>
<proteinExistence type="predicted"/>
<dbReference type="Proteomes" id="UP000182635">
    <property type="component" value="Unassembled WGS sequence"/>
</dbReference>
<accession>A0A1I2SDQ2</accession>
<dbReference type="EMBL" id="FOPI01000029">
    <property type="protein sequence ID" value="SFG50982.1"/>
    <property type="molecule type" value="Genomic_DNA"/>
</dbReference>
<gene>
    <name evidence="1" type="ORF">SAMN02910432_01649</name>
</gene>
<evidence type="ECO:0000313" key="1">
    <source>
        <dbReference type="EMBL" id="SFG50982.1"/>
    </source>
</evidence>
<organism evidence="1 2">
    <name type="scientific">Ligilactobacillus ruminis DSM 20403 = NBRC 102161</name>
    <dbReference type="NCBI Taxonomy" id="1423798"/>
    <lineage>
        <taxon>Bacteria</taxon>
        <taxon>Bacillati</taxon>
        <taxon>Bacillota</taxon>
        <taxon>Bacilli</taxon>
        <taxon>Lactobacillales</taxon>
        <taxon>Lactobacillaceae</taxon>
        <taxon>Ligilactobacillus</taxon>
    </lineage>
</organism>
<name>A0A1I2SDQ2_9LACO</name>
<protein>
    <submittedName>
        <fullName evidence="1">Uncharacterized protein</fullName>
    </submittedName>
</protein>